<evidence type="ECO:0000256" key="18">
    <source>
        <dbReference type="ARBA" id="ARBA00023242"/>
    </source>
</evidence>
<reference evidence="28 29" key="1">
    <citation type="submission" date="2022-05" db="EMBL/GenBank/DDBJ databases">
        <authorList>
            <consortium name="Genoscope - CEA"/>
            <person name="William W."/>
        </authorList>
    </citation>
    <scope>NUCLEOTIDE SEQUENCE [LARGE SCALE GENOMIC DNA]</scope>
</reference>
<feature type="compositionally biased region" description="Polar residues" evidence="20">
    <location>
        <begin position="2715"/>
        <end position="2785"/>
    </location>
</feature>
<dbReference type="InterPro" id="IPR032768">
    <property type="entry name" value="GTSE1_N"/>
</dbReference>
<feature type="compositionally biased region" description="Polar residues" evidence="20">
    <location>
        <begin position="642"/>
        <end position="658"/>
    </location>
</feature>
<comment type="subcellular location">
    <subcellularLocation>
        <location evidence="2">Membrane</location>
        <topology evidence="2">Multi-pass membrane protein</topology>
    </subcellularLocation>
    <subcellularLocation>
        <location evidence="1">Nucleus</location>
    </subcellularLocation>
</comment>
<evidence type="ECO:0000256" key="9">
    <source>
        <dbReference type="ARBA" id="ARBA00022853"/>
    </source>
</evidence>
<dbReference type="CDD" id="cd15554">
    <property type="entry name" value="PHD_PHF2_like"/>
    <property type="match status" value="1"/>
</dbReference>
<evidence type="ECO:0000256" key="8">
    <source>
        <dbReference type="ARBA" id="ARBA00022833"/>
    </source>
</evidence>
<dbReference type="CDD" id="cd15040">
    <property type="entry name" value="7tmB2_Adhesion"/>
    <property type="match status" value="1"/>
</dbReference>
<dbReference type="SUPFAM" id="SSF57903">
    <property type="entry name" value="FYVE/PHD zinc finger"/>
    <property type="match status" value="1"/>
</dbReference>
<dbReference type="Pfam" id="PF00628">
    <property type="entry name" value="PHD"/>
    <property type="match status" value="1"/>
</dbReference>
<dbReference type="InterPro" id="IPR017983">
    <property type="entry name" value="GPCR_2_secretin-like_CS"/>
</dbReference>
<dbReference type="PROSITE" id="PS01359">
    <property type="entry name" value="ZF_PHD_1"/>
    <property type="match status" value="1"/>
</dbReference>
<evidence type="ECO:0000256" key="15">
    <source>
        <dbReference type="ARBA" id="ARBA00023136"/>
    </source>
</evidence>
<accession>A0ABN8M818</accession>
<feature type="transmembrane region" description="Helical" evidence="21">
    <location>
        <begin position="2170"/>
        <end position="2194"/>
    </location>
</feature>
<dbReference type="SMART" id="SM00558">
    <property type="entry name" value="JmjC"/>
    <property type="match status" value="1"/>
</dbReference>
<dbReference type="Pfam" id="PF00002">
    <property type="entry name" value="7tm_2"/>
    <property type="match status" value="1"/>
</dbReference>
<evidence type="ECO:0000256" key="20">
    <source>
        <dbReference type="SAM" id="MobiDB-lite"/>
    </source>
</evidence>
<dbReference type="InterPro" id="IPR013783">
    <property type="entry name" value="Ig-like_fold"/>
</dbReference>
<feature type="compositionally biased region" description="Polar residues" evidence="20">
    <location>
        <begin position="855"/>
        <end position="864"/>
    </location>
</feature>
<keyword evidence="14" id="KW-0805">Transcription regulation</keyword>
<dbReference type="InterPro" id="IPR041070">
    <property type="entry name" value="JHD"/>
</dbReference>
<dbReference type="SUPFAM" id="SSF81321">
    <property type="entry name" value="Family A G protein-coupled receptor-like"/>
    <property type="match status" value="1"/>
</dbReference>
<feature type="domain" description="SEA" evidence="23">
    <location>
        <begin position="1566"/>
        <end position="1684"/>
    </location>
</feature>
<evidence type="ECO:0000259" key="25">
    <source>
        <dbReference type="PROSITE" id="PS50261"/>
    </source>
</evidence>
<dbReference type="InterPro" id="IPR050690">
    <property type="entry name" value="JHDM1_Histone_Demethylase"/>
</dbReference>
<feature type="transmembrane region" description="Helical" evidence="21">
    <location>
        <begin position="2068"/>
        <end position="2091"/>
    </location>
</feature>
<feature type="compositionally biased region" description="Acidic residues" evidence="20">
    <location>
        <begin position="779"/>
        <end position="789"/>
    </location>
</feature>
<dbReference type="PROSITE" id="PS50024">
    <property type="entry name" value="SEA"/>
    <property type="match status" value="1"/>
</dbReference>
<dbReference type="Gene3D" id="2.60.40.10">
    <property type="entry name" value="Immunoglobulins"/>
    <property type="match status" value="1"/>
</dbReference>
<dbReference type="SMART" id="SM00408">
    <property type="entry name" value="IGc2"/>
    <property type="match status" value="1"/>
</dbReference>
<keyword evidence="13" id="KW-0408">Iron</keyword>
<feature type="transmembrane region" description="Helical" evidence="21">
    <location>
        <begin position="2128"/>
        <end position="2150"/>
    </location>
</feature>
<evidence type="ECO:0008006" key="30">
    <source>
        <dbReference type="Google" id="ProtNLM"/>
    </source>
</evidence>
<feature type="region of interest" description="Disordered" evidence="20">
    <location>
        <begin position="607"/>
        <end position="630"/>
    </location>
</feature>
<organism evidence="28 29">
    <name type="scientific">Porites evermanni</name>
    <dbReference type="NCBI Taxonomy" id="104178"/>
    <lineage>
        <taxon>Eukaryota</taxon>
        <taxon>Metazoa</taxon>
        <taxon>Cnidaria</taxon>
        <taxon>Anthozoa</taxon>
        <taxon>Hexacorallia</taxon>
        <taxon>Scleractinia</taxon>
        <taxon>Fungiina</taxon>
        <taxon>Poritidae</taxon>
        <taxon>Porites</taxon>
    </lineage>
</organism>
<dbReference type="InterPro" id="IPR000082">
    <property type="entry name" value="SEA_dom"/>
</dbReference>
<feature type="transmembrane region" description="Helical" evidence="21">
    <location>
        <begin position="2103"/>
        <end position="2122"/>
    </location>
</feature>
<sequence>MADPLYCICRQTYDPSQFMIQCDSCEEWYHGSCVEIEEYQAPDIERYHCPECALLHGPLTLKKRRNWHRHDYSEIDDGSKAVQTGTVAFIKELKIRKFKEGNIVHKLANGKELTVDTFEKNGFNRPILVAKKEGLGMIIPDSNFSVMDVERCVGPMRELDVIDVCRQDDHRMRMREWTEYCMNPVKRKILNVISLEFSNTSMSQLVHAPAIVREIDWVNHVWPADLPEDSLHKKPLVQKYCLMGVKNSYTDFHVDFGGTSVWYHVLKGEKVFYFIEPTEENLIQYEKWVSSARQSEMFFGDMVKNCYSCSVKPGQTLFIPTGWIHAVFTPVDSLVFGGNFLCTYNVELQLRVYKLERQLKTPDKFLHPCFETINWYAAVYLLDRLKDCHESGRKPLESLVKGLNVLSIALKVWSSKGEEYTKLHKFFIPDNISPSKLIKSIAKELKKTEKSGRGSRPSTPKIDENNQRQNGSPVPSSFVDGGIPRLKIKPPKPDNYNAYSPKNAGEHLKCELDDSKPVIRIANAGIDQKRKADVLSSSLPSLKLKIPRTQEPQGTGAQLSKGKLQLSASADSSLKLVVSNGKIVSNNNRSSRKITGKKFQPLMQQDVAEESSDVTDGSYTCSPSKQGPLRLKLSMNSSASNKNAPFFPSNSAESNSDTSDNELDFSFGGTPSLIPMQSRTTQGSIGTTYGLQTTGSVSRTQQPMAEFDWTSSADLKEEIEAAKTLLFGLSAGAGVNALSGSSFQSIPSASLKMTSAQSSQAPVIPNTSRLNSKRAGSESDSDSEDDDLGFGESEYFHDNKYVYPPLAEMADDDKSSGWKPGQRKKKSEKVDSTWNPKSKLHCSPKEARPVRQSARRNTAGSLLNSPLDESAPTGIPASGGSLGGRDRDNASESNATLLHGSEQSSSSNSTPNVSKPSDNVKVQSKRGRHKAVTTTKQRLAKILKLDKTRRYPSVELLLNLSHRVIVYIEAKIHDYNWTEMFCELSQVSQRFLTGVEIDDNFQRYSRSLNDHVKRRTNLVKILKFLCKIMTCLVRSWFWVITLILIFSNLHSTQVGNYNVRRCYTFDVIFHYRIPGGLTSDTVAQKKTEIAGIVYKRFPLNKASSPVECGKVNITIENIVASPPGVSGVFFRIPVVLTASDSIADSGVSSTLTSCLDKLNKEYISLLHNFIPSISQGGTTYSNYNGSTITDKKSCCGGDIPPPCCAAGSVKVSSTKCACLPGFYYVPSSLCVRCPVDTYQENQGKQKCKKCPQKKQTFGKTGLTSKTNCSDTNPLKLRIYRYPSLPYNIKAGTVIGNVTVTGKLASLVKPFLYYLDSVTRRQQQPRPTQRQSRTVLKRRRRDKVNGLDDVCEEAGTVTPLNYFCIHRLTGKIEVTEDFAFVDGEEFELKVRVTDCDPWGKTENEAVFQLISYDSCNKIRKFYDESVKFCSNVSSALVCPSVNCLVPLFNWQTALNTSSERLRSECSSDPRNMESIKQRYSSCIGPPEVKLSPVSQSFAKGEVAVLSCNASSALPMKITWFKNEQQIGFGSQLQIRDFENDDQGDYYCKFSTALTSIYSKPALLVLKDVITSIVSFRIPNQKHADDLSDPSSSRYSDMQVNIQRNLENYFNSGNPPWRYQVKLIKFRDSFSKVGADIVVYSPATMADFTSYYNRLERLLSDESEMNKLLKPLKVSRKSLVIRSATHCLPEKTGKISIMGIFDWQLTVIGQKGSPVKCPYGPTAATATRLCSGNFSSGGVWKDPDVSSCKFKSERTNKLNALAKGRVDKNNVGKVTKEVKDLTSEADDMNEADAVLIADVIGNVVLLGDSLNETAQDVVDVIDNVMKMKREDLRESQRANKASSKFVEALDTVAQNLPLSANKSSRRLVTPSLAIQSSRADPDSFSGMSLAVKPPAADPNKLSPDSMVNKELPMADVQTSIKLPEVMFENQDPSVKRVKIGFVIYQNDKFFQSVIPDDVQTDAKPFSVMSRIISSSVQGMTFDNLTKPVELVFEPTSNFDEDGGETVCSFWDFNAMQGLGNWSEGGCRLVKIESGRVKCYCDHMTNFAVLFSASGPTSHAEHASHATALSIISYVGCAISLVGLTLTLLTYSLFRNLRKTNQQPILMNLCVSLMLLLIVFIVGAGQTRNLIGCRVVACLLHFLVLASVMWMGVEGYNMYMCFVQVMATYQSKFMLKASAVAWGVPAVIVIITVSVATTYYGNEDVCVLHGLPFQVSQFAPILAIIVINFVIFILAIRALNKSGALVSADKKSSSYQRARTATAILLLLGLTWLFGALAISRAQIVFEYLFCIFNSLQGFLIFFFHCLRQQEVRSQWKWFLSGKGIGYQRAETESPFSCRIDGAFDLIEDEKFDFDVPLSPPECDMETSNDLEDEDEVFFGPIGHKERCVTVNSDLQVDESFKPMSPLNGEQIAELFKEATAVSIFLKSSSTHQSIDDDENNIFDKENNGICNILSQTFSVTDNSPHLVKESDLKITKSVSSSESVSEENISPQVENSDVIIPATPKRVLKEKNSEDQTITMQFPSPFIGRKARPRQNASKYATSKLPKTDMTLKTRSCFNSPIKVEHAYGVLKTLKPAEEKAKGNDNTTSSVKPQGTRINNTQNSGKGDSSFTESCSKLPVPSQSGIRRPGFGVQPRRRRTSSTSSSSTSSTVADLNDTFTVSKGPPTDISALPSVCPRKVPATKACLKPVNGTSGVLKTKFTKPQGRPQPVKALPQPGTSNKKATPTPKSLGSTPGRSKSSLTSNQQLDRSQTPSSVKRSKSFTTPSAVRNKSTISTGQSVKGSQTPSKRKSEIIVTPRKRGSTTATPRNSQTSGVTPIKRRGSAVEGGVSKVQTKAKGHRPSTPANSNCVSSSTETPPNPVPCKVTKRTSLSANAQKRRSFLPTPLRSDRITRSQSLRSRPGSSNTDNVPLPFNISPSAELVKPRRPAAQAPADQTLESLRSNSRLSDPFSPASQMTTVDPVQDSTGGDALVRNLIEWSPALPKEGTLIDI</sequence>
<dbReference type="InterPro" id="IPR003347">
    <property type="entry name" value="JmjC_dom"/>
</dbReference>
<keyword evidence="5" id="KW-0479">Metal-binding</keyword>
<dbReference type="Gene3D" id="2.10.50.10">
    <property type="entry name" value="Tumor Necrosis Factor Receptor, subunit A, domain 2"/>
    <property type="match status" value="1"/>
</dbReference>
<keyword evidence="16" id="KW-1015">Disulfide bond</keyword>
<feature type="region of interest" description="Disordered" evidence="20">
    <location>
        <begin position="642"/>
        <end position="661"/>
    </location>
</feature>
<dbReference type="Gene3D" id="1.20.58.1360">
    <property type="match status" value="1"/>
</dbReference>
<feature type="region of interest" description="Disordered" evidence="20">
    <location>
        <begin position="445"/>
        <end position="494"/>
    </location>
</feature>
<evidence type="ECO:0000256" key="5">
    <source>
        <dbReference type="ARBA" id="ARBA00022723"/>
    </source>
</evidence>
<dbReference type="Gene3D" id="1.20.1070.10">
    <property type="entry name" value="Rhodopsin 7-helix transmembrane proteins"/>
    <property type="match status" value="1"/>
</dbReference>
<evidence type="ECO:0000256" key="16">
    <source>
        <dbReference type="ARBA" id="ARBA00023157"/>
    </source>
</evidence>
<evidence type="ECO:0000256" key="2">
    <source>
        <dbReference type="ARBA" id="ARBA00004141"/>
    </source>
</evidence>
<feature type="region of interest" description="Disordered" evidence="20">
    <location>
        <begin position="2507"/>
        <end position="2544"/>
    </location>
</feature>
<dbReference type="SMART" id="SM00249">
    <property type="entry name" value="PHD"/>
    <property type="match status" value="1"/>
</dbReference>
<feature type="domain" description="G-protein coupled receptors family 2 profile 2" evidence="25">
    <location>
        <begin position="2066"/>
        <end position="2306"/>
    </location>
</feature>
<evidence type="ECO:0000313" key="28">
    <source>
        <dbReference type="EMBL" id="CAH3024902.1"/>
    </source>
</evidence>
<dbReference type="Pfam" id="PF26588">
    <property type="entry name" value="GAIN_ADGRA3"/>
    <property type="match status" value="1"/>
</dbReference>
<evidence type="ECO:0000256" key="19">
    <source>
        <dbReference type="PROSITE-ProRule" id="PRU00146"/>
    </source>
</evidence>
<protein>
    <recommendedName>
        <fullName evidence="30">[Histone H3]-dimethyl-L-lysine(36) demethylase</fullName>
    </recommendedName>
</protein>
<keyword evidence="29" id="KW-1185">Reference proteome</keyword>
<dbReference type="Pfam" id="PF22261">
    <property type="entry name" value="GPR128_GAIN_subdom_B"/>
    <property type="match status" value="1"/>
</dbReference>
<comment type="caution">
    <text evidence="28">The sequence shown here is derived from an EMBL/GenBank/DDBJ whole genome shotgun (WGS) entry which is preliminary data.</text>
</comment>
<dbReference type="SUPFAM" id="SSF82671">
    <property type="entry name" value="SEA domain"/>
    <property type="match status" value="1"/>
</dbReference>
<feature type="compositionally biased region" description="Polar residues" evidence="20">
    <location>
        <begin position="2935"/>
        <end position="2964"/>
    </location>
</feature>
<feature type="domain" description="Ig-like" evidence="26">
    <location>
        <begin position="1485"/>
        <end position="1556"/>
    </location>
</feature>
<dbReference type="SMART" id="SM01411">
    <property type="entry name" value="Ephrin_rec_like"/>
    <property type="match status" value="1"/>
</dbReference>
<keyword evidence="15 21" id="KW-0472">Membrane</keyword>
<feature type="region of interest" description="Disordered" evidence="20">
    <location>
        <begin position="808"/>
        <end position="933"/>
    </location>
</feature>
<dbReference type="SUPFAM" id="SSF48726">
    <property type="entry name" value="Immunoglobulin"/>
    <property type="match status" value="1"/>
</dbReference>
<keyword evidence="9" id="KW-0156">Chromatin regulator</keyword>
<evidence type="ECO:0000256" key="14">
    <source>
        <dbReference type="ARBA" id="ARBA00023015"/>
    </source>
</evidence>
<evidence type="ECO:0000259" key="24">
    <source>
        <dbReference type="PROSITE" id="PS50221"/>
    </source>
</evidence>
<dbReference type="SUPFAM" id="SSF51197">
    <property type="entry name" value="Clavaminate synthase-like"/>
    <property type="match status" value="1"/>
</dbReference>
<evidence type="ECO:0000259" key="23">
    <source>
        <dbReference type="PROSITE" id="PS50024"/>
    </source>
</evidence>
<dbReference type="InterPro" id="IPR003598">
    <property type="entry name" value="Ig_sub2"/>
</dbReference>
<dbReference type="SMART" id="SM00303">
    <property type="entry name" value="GPS"/>
    <property type="match status" value="1"/>
</dbReference>
<feature type="region of interest" description="Disordered" evidence="20">
    <location>
        <begin position="2686"/>
        <end position="2964"/>
    </location>
</feature>
<dbReference type="InterPro" id="IPR003599">
    <property type="entry name" value="Ig_sub"/>
</dbReference>
<keyword evidence="4 21" id="KW-0812">Transmembrane</keyword>
<dbReference type="PROSITE" id="PS50016">
    <property type="entry name" value="ZF_PHD_2"/>
    <property type="match status" value="1"/>
</dbReference>
<dbReference type="InterPro" id="IPR011011">
    <property type="entry name" value="Znf_FYVE_PHD"/>
</dbReference>
<evidence type="ECO:0000259" key="26">
    <source>
        <dbReference type="PROSITE" id="PS50835"/>
    </source>
</evidence>
<feature type="transmembrane region" description="Helical" evidence="21">
    <location>
        <begin position="2257"/>
        <end position="2276"/>
    </location>
</feature>
<dbReference type="InterPro" id="IPR000203">
    <property type="entry name" value="GPS"/>
</dbReference>
<keyword evidence="7 19" id="KW-0863">Zinc-finger</keyword>
<dbReference type="InterPro" id="IPR036179">
    <property type="entry name" value="Ig-like_dom_sf"/>
</dbReference>
<dbReference type="EMBL" id="CALNXI010000326">
    <property type="protein sequence ID" value="CAH3024902.1"/>
    <property type="molecule type" value="Genomic_DNA"/>
</dbReference>
<evidence type="ECO:0000256" key="10">
    <source>
        <dbReference type="ARBA" id="ARBA00022964"/>
    </source>
</evidence>
<evidence type="ECO:0000256" key="3">
    <source>
        <dbReference type="ARBA" id="ARBA00007343"/>
    </source>
</evidence>
<feature type="compositionally biased region" description="Polar residues" evidence="20">
    <location>
        <begin position="754"/>
        <end position="770"/>
    </location>
</feature>
<feature type="compositionally biased region" description="Polar residues" evidence="20">
    <location>
        <begin position="614"/>
        <end position="625"/>
    </location>
</feature>
<dbReference type="Pfam" id="PF07699">
    <property type="entry name" value="Ephrin_rec_like"/>
    <property type="match status" value="1"/>
</dbReference>
<dbReference type="PRINTS" id="PR00249">
    <property type="entry name" value="GPCRSECRETIN"/>
</dbReference>
<dbReference type="Gene3D" id="2.60.120.650">
    <property type="entry name" value="Cupin"/>
    <property type="match status" value="1"/>
</dbReference>
<dbReference type="Pfam" id="PF01825">
    <property type="entry name" value="GPS"/>
    <property type="match status" value="1"/>
</dbReference>
<evidence type="ECO:0000256" key="12">
    <source>
        <dbReference type="ARBA" id="ARBA00023002"/>
    </source>
</evidence>
<dbReference type="Pfam" id="PF13927">
    <property type="entry name" value="Ig_3"/>
    <property type="match status" value="1"/>
</dbReference>
<dbReference type="InterPro" id="IPR019787">
    <property type="entry name" value="Znf_PHD-finger"/>
</dbReference>
<dbReference type="InterPro" id="IPR011641">
    <property type="entry name" value="Tyr-kin_ephrin_A/B_rcpt-like"/>
</dbReference>
<dbReference type="InterPro" id="IPR019786">
    <property type="entry name" value="Zinc_finger_PHD-type_CS"/>
</dbReference>
<dbReference type="InterPro" id="IPR017981">
    <property type="entry name" value="GPCR_2-like_7TM"/>
</dbReference>
<evidence type="ECO:0000256" key="7">
    <source>
        <dbReference type="ARBA" id="ARBA00022771"/>
    </source>
</evidence>
<gene>
    <name evidence="28" type="ORF">PEVE_00024382</name>
</gene>
<dbReference type="InterPro" id="IPR046338">
    <property type="entry name" value="GAIN_dom_sf"/>
</dbReference>
<evidence type="ECO:0000256" key="4">
    <source>
        <dbReference type="ARBA" id="ARBA00022692"/>
    </source>
</evidence>
<evidence type="ECO:0000259" key="22">
    <source>
        <dbReference type="PROSITE" id="PS50016"/>
    </source>
</evidence>
<feature type="compositionally biased region" description="Polar residues" evidence="20">
    <location>
        <begin position="2582"/>
        <end position="2623"/>
    </location>
</feature>
<dbReference type="Gene3D" id="2.60.220.50">
    <property type="match status" value="1"/>
</dbReference>
<dbReference type="PANTHER" id="PTHR23123">
    <property type="entry name" value="PHD/F-BOX CONTAINING PROTEIN"/>
    <property type="match status" value="1"/>
</dbReference>
<evidence type="ECO:0000259" key="27">
    <source>
        <dbReference type="PROSITE" id="PS51184"/>
    </source>
</evidence>
<feature type="domain" description="PHD-type" evidence="22">
    <location>
        <begin position="4"/>
        <end position="55"/>
    </location>
</feature>
<dbReference type="PROSITE" id="PS50261">
    <property type="entry name" value="G_PROTEIN_RECEP_F2_4"/>
    <property type="match status" value="1"/>
</dbReference>
<feature type="compositionally biased region" description="Low complexity" evidence="20">
    <location>
        <begin position="901"/>
        <end position="917"/>
    </location>
</feature>
<keyword evidence="18" id="KW-0539">Nucleus</keyword>
<dbReference type="PROSITE" id="PS50221">
    <property type="entry name" value="GAIN_B"/>
    <property type="match status" value="1"/>
</dbReference>
<keyword evidence="10" id="KW-0223">Dioxygenase</keyword>
<dbReference type="SMART" id="SM00409">
    <property type="entry name" value="IG"/>
    <property type="match status" value="1"/>
</dbReference>
<dbReference type="Pfam" id="PF02373">
    <property type="entry name" value="JmjC"/>
    <property type="match status" value="1"/>
</dbReference>
<evidence type="ECO:0000313" key="29">
    <source>
        <dbReference type="Proteomes" id="UP001159427"/>
    </source>
</evidence>
<comment type="similarity">
    <text evidence="3">Belongs to the G-protein coupled receptor 2 family. Adhesion G-protein coupled receptor (ADGR) subfamily.</text>
</comment>
<keyword evidence="6" id="KW-0732">Signal</keyword>
<dbReference type="InterPro" id="IPR036364">
    <property type="entry name" value="SEA_dom_sf"/>
</dbReference>
<evidence type="ECO:0000256" key="6">
    <source>
        <dbReference type="ARBA" id="ARBA00022729"/>
    </source>
</evidence>
<dbReference type="InterPro" id="IPR001965">
    <property type="entry name" value="Znf_PHD"/>
</dbReference>
<feature type="region of interest" description="Disordered" evidence="20">
    <location>
        <begin position="754"/>
        <end position="791"/>
    </location>
</feature>
<feature type="compositionally biased region" description="Polar residues" evidence="20">
    <location>
        <begin position="2801"/>
        <end position="2814"/>
    </location>
</feature>
<evidence type="ECO:0000256" key="17">
    <source>
        <dbReference type="ARBA" id="ARBA00023163"/>
    </source>
</evidence>
<feature type="compositionally biased region" description="Polar residues" evidence="20">
    <location>
        <begin position="2842"/>
        <end position="2855"/>
    </location>
</feature>
<dbReference type="InterPro" id="IPR000832">
    <property type="entry name" value="GPCR_2_secretin-like"/>
</dbReference>
<keyword evidence="17" id="KW-0804">Transcription</keyword>
<feature type="compositionally biased region" description="Polar residues" evidence="20">
    <location>
        <begin position="2892"/>
        <end position="2907"/>
    </location>
</feature>
<feature type="transmembrane region" description="Helical" evidence="21">
    <location>
        <begin position="2214"/>
        <end position="2236"/>
    </location>
</feature>
<dbReference type="InterPro" id="IPR053986">
    <property type="entry name" value="GPR128_GAIN_subdom_B"/>
</dbReference>
<evidence type="ECO:0000256" key="11">
    <source>
        <dbReference type="ARBA" id="ARBA00022989"/>
    </source>
</evidence>
<evidence type="ECO:0000256" key="13">
    <source>
        <dbReference type="ARBA" id="ARBA00023004"/>
    </source>
</evidence>
<name>A0ABN8M818_9CNID</name>
<feature type="compositionally biased region" description="Low complexity" evidence="20">
    <location>
        <begin position="2639"/>
        <end position="2649"/>
    </location>
</feature>
<dbReference type="InterPro" id="IPR058808">
    <property type="entry name" value="GAIN_ADGRA2/3"/>
</dbReference>
<dbReference type="PROSITE" id="PS00650">
    <property type="entry name" value="G_PROTEIN_RECEP_F2_2"/>
    <property type="match status" value="1"/>
</dbReference>
<dbReference type="InterPro" id="IPR057244">
    <property type="entry name" value="GAIN_B"/>
</dbReference>
<dbReference type="Pfam" id="PF17811">
    <property type="entry name" value="JHD"/>
    <property type="match status" value="1"/>
</dbReference>
<dbReference type="Gene3D" id="3.30.70.960">
    <property type="entry name" value="SEA domain"/>
    <property type="match status" value="1"/>
</dbReference>
<keyword evidence="8" id="KW-0862">Zinc</keyword>
<feature type="region of interest" description="Disordered" evidence="20">
    <location>
        <begin position="2577"/>
        <end position="2672"/>
    </location>
</feature>
<keyword evidence="12" id="KW-0560">Oxidoreductase</keyword>
<dbReference type="InterPro" id="IPR007110">
    <property type="entry name" value="Ig-like_dom"/>
</dbReference>
<evidence type="ECO:0000256" key="1">
    <source>
        <dbReference type="ARBA" id="ARBA00004123"/>
    </source>
</evidence>
<feature type="domain" description="JmjC" evidence="27">
    <location>
        <begin position="197"/>
        <end position="357"/>
    </location>
</feature>
<dbReference type="Proteomes" id="UP001159427">
    <property type="component" value="Unassembled WGS sequence"/>
</dbReference>
<dbReference type="Pfam" id="PF15259">
    <property type="entry name" value="GTSE1_N"/>
    <property type="match status" value="1"/>
</dbReference>
<dbReference type="PROSITE" id="PS51184">
    <property type="entry name" value="JMJC"/>
    <property type="match status" value="1"/>
</dbReference>
<proteinExistence type="inferred from homology"/>
<evidence type="ECO:0000256" key="21">
    <source>
        <dbReference type="SAM" id="Phobius"/>
    </source>
</evidence>
<feature type="domain" description="GAIN-B" evidence="24">
    <location>
        <begin position="1895"/>
        <end position="2054"/>
    </location>
</feature>
<keyword evidence="11 21" id="KW-1133">Transmembrane helix</keyword>
<dbReference type="PROSITE" id="PS50835">
    <property type="entry name" value="IG_LIKE"/>
    <property type="match status" value="1"/>
</dbReference>